<dbReference type="InterPro" id="IPR036747">
    <property type="entry name" value="ASF1-like_sf"/>
</dbReference>
<dbReference type="SUPFAM" id="SSF101546">
    <property type="entry name" value="ASF1-like"/>
    <property type="match status" value="1"/>
</dbReference>
<accession>A0AAD5N6A6</accession>
<proteinExistence type="predicted"/>
<name>A0AAD5N6A6_PARTN</name>
<evidence type="ECO:0000256" key="1">
    <source>
        <dbReference type="SAM" id="MobiDB-lite"/>
    </source>
</evidence>
<sequence>MLDRPNQPPTTKFLDSVLVGPVPEGRHKFVFWRWVTTISMLIRTVKTDDVRVTSFPIKWDENQPDEYPPEPEQEEVDEANPHAC</sequence>
<dbReference type="AlphaFoldDB" id="A0AAD5N6A6"/>
<gene>
    <name evidence="2" type="ORF">KIN20_023198</name>
</gene>
<dbReference type="EMBL" id="JAHQIW010004680">
    <property type="protein sequence ID" value="KAJ1363351.1"/>
    <property type="molecule type" value="Genomic_DNA"/>
</dbReference>
<organism evidence="2 3">
    <name type="scientific">Parelaphostrongylus tenuis</name>
    <name type="common">Meningeal worm</name>
    <dbReference type="NCBI Taxonomy" id="148309"/>
    <lineage>
        <taxon>Eukaryota</taxon>
        <taxon>Metazoa</taxon>
        <taxon>Ecdysozoa</taxon>
        <taxon>Nematoda</taxon>
        <taxon>Chromadorea</taxon>
        <taxon>Rhabditida</taxon>
        <taxon>Rhabditina</taxon>
        <taxon>Rhabditomorpha</taxon>
        <taxon>Strongyloidea</taxon>
        <taxon>Metastrongylidae</taxon>
        <taxon>Parelaphostrongylus</taxon>
    </lineage>
</organism>
<keyword evidence="3" id="KW-1185">Reference proteome</keyword>
<evidence type="ECO:0000313" key="3">
    <source>
        <dbReference type="Proteomes" id="UP001196413"/>
    </source>
</evidence>
<dbReference type="Proteomes" id="UP001196413">
    <property type="component" value="Unassembled WGS sequence"/>
</dbReference>
<dbReference type="GO" id="GO:0005634">
    <property type="term" value="C:nucleus"/>
    <property type="evidence" value="ECO:0007669"/>
    <property type="project" value="InterPro"/>
</dbReference>
<dbReference type="GO" id="GO:0006325">
    <property type="term" value="P:chromatin organization"/>
    <property type="evidence" value="ECO:0007669"/>
    <property type="project" value="InterPro"/>
</dbReference>
<comment type="caution">
    <text evidence="2">The sequence shown here is derived from an EMBL/GenBank/DDBJ whole genome shotgun (WGS) entry which is preliminary data.</text>
</comment>
<reference evidence="2" key="1">
    <citation type="submission" date="2021-06" db="EMBL/GenBank/DDBJ databases">
        <title>Parelaphostrongylus tenuis whole genome reference sequence.</title>
        <authorList>
            <person name="Garwood T.J."/>
            <person name="Larsen P.A."/>
            <person name="Fountain-Jones N.M."/>
            <person name="Garbe J.R."/>
            <person name="Macchietto M.G."/>
            <person name="Kania S.A."/>
            <person name="Gerhold R.W."/>
            <person name="Richards J.E."/>
            <person name="Wolf T.M."/>
        </authorList>
    </citation>
    <scope>NUCLEOTIDE SEQUENCE</scope>
    <source>
        <strain evidence="2">MNPRO001-30</strain>
        <tissue evidence="2">Meninges</tissue>
    </source>
</reference>
<feature type="region of interest" description="Disordered" evidence="1">
    <location>
        <begin position="59"/>
        <end position="84"/>
    </location>
</feature>
<evidence type="ECO:0000313" key="2">
    <source>
        <dbReference type="EMBL" id="KAJ1363351.1"/>
    </source>
</evidence>
<protein>
    <submittedName>
        <fullName evidence="2">Uncharacterized protein</fullName>
    </submittedName>
</protein>
<feature type="compositionally biased region" description="Acidic residues" evidence="1">
    <location>
        <begin position="62"/>
        <end position="78"/>
    </location>
</feature>